<dbReference type="Pfam" id="PF18276">
    <property type="entry name" value="TcA_TcB_BD"/>
    <property type="match status" value="1"/>
</dbReference>
<dbReference type="InterPro" id="IPR040840">
    <property type="entry name" value="TcA_TcB_BD"/>
</dbReference>
<dbReference type="InterPro" id="IPR041079">
    <property type="entry name" value="Neuraminidase-like"/>
</dbReference>
<dbReference type="OrthoDB" id="4940706at2759"/>
<dbReference type="Proteomes" id="UP000800035">
    <property type="component" value="Unassembled WGS sequence"/>
</dbReference>
<name>A0A6A5U313_9PLEO</name>
<reference evidence="6" key="1">
    <citation type="journal article" date="2020" name="Stud. Mycol.">
        <title>101 Dothideomycetes genomes: a test case for predicting lifestyles and emergence of pathogens.</title>
        <authorList>
            <person name="Haridas S."/>
            <person name="Albert R."/>
            <person name="Binder M."/>
            <person name="Bloem J."/>
            <person name="Labutti K."/>
            <person name="Salamov A."/>
            <person name="Andreopoulos B."/>
            <person name="Baker S."/>
            <person name="Barry K."/>
            <person name="Bills G."/>
            <person name="Bluhm B."/>
            <person name="Cannon C."/>
            <person name="Castanera R."/>
            <person name="Culley D."/>
            <person name="Daum C."/>
            <person name="Ezra D."/>
            <person name="Gonzalez J."/>
            <person name="Henrissat B."/>
            <person name="Kuo A."/>
            <person name="Liang C."/>
            <person name="Lipzen A."/>
            <person name="Lutzoni F."/>
            <person name="Magnuson J."/>
            <person name="Mondo S."/>
            <person name="Nolan M."/>
            <person name="Ohm R."/>
            <person name="Pangilinan J."/>
            <person name="Park H.-J."/>
            <person name="Ramirez L."/>
            <person name="Alfaro M."/>
            <person name="Sun H."/>
            <person name="Tritt A."/>
            <person name="Yoshinaga Y."/>
            <person name="Zwiers L.-H."/>
            <person name="Turgeon B."/>
            <person name="Goodwin S."/>
            <person name="Spatafora J."/>
            <person name="Crous P."/>
            <person name="Grigoriev I."/>
        </authorList>
    </citation>
    <scope>NUCLEOTIDE SEQUENCE</scope>
    <source>
        <strain evidence="6">CBS 675.92</strain>
    </source>
</reference>
<evidence type="ECO:0000313" key="7">
    <source>
        <dbReference type="Proteomes" id="UP000800035"/>
    </source>
</evidence>
<evidence type="ECO:0000256" key="1">
    <source>
        <dbReference type="ARBA" id="ARBA00023026"/>
    </source>
</evidence>
<feature type="domain" description="ABC toxin N-terminal" evidence="5">
    <location>
        <begin position="1329"/>
        <end position="1448"/>
    </location>
</feature>
<feature type="region of interest" description="Disordered" evidence="2">
    <location>
        <begin position="112"/>
        <end position="138"/>
    </location>
</feature>
<dbReference type="Pfam" id="PF18413">
    <property type="entry name" value="Neuraminidase"/>
    <property type="match status" value="1"/>
</dbReference>
<dbReference type="InterPro" id="IPR046839">
    <property type="entry name" value="ABC_toxin_N"/>
</dbReference>
<dbReference type="Pfam" id="PF03538">
    <property type="entry name" value="VRP1"/>
    <property type="match status" value="1"/>
</dbReference>
<evidence type="ECO:0000256" key="2">
    <source>
        <dbReference type="SAM" id="MobiDB-lite"/>
    </source>
</evidence>
<accession>A0A6A5U313</accession>
<proteinExistence type="predicted"/>
<feature type="domain" description="Tc toxin complex TcA C-terminal TcB-binding" evidence="3">
    <location>
        <begin position="2466"/>
        <end position="2761"/>
    </location>
</feature>
<protein>
    <recommendedName>
        <fullName evidence="8">Toxin subunit</fullName>
    </recommendedName>
</protein>
<dbReference type="InterPro" id="IPR018003">
    <property type="entry name" value="Insecticidal_toxin/plasmid_vir"/>
</dbReference>
<evidence type="ECO:0000259" key="4">
    <source>
        <dbReference type="Pfam" id="PF18413"/>
    </source>
</evidence>
<sequence>MDTPTEPLLYQLSLLDESVILASIEKARLAALISPSSLLTGNVKKIIAKLREAADHWVIRQPSLEDQLWEWIWKFLTSGGAKGLIDVMQVENIQGDLMGFLEQVVEALSGAAQSTAQPTDTLSPPSTRSEAPHTPNPEDLLNSIASTHFDSRRDVATCGQQMLRKHVSQALGQHIESEQVNVSTSAVLDRLEREYPMQTFTSRLRDHVNGSRATVMSAAAVGAKPATREAQMLGRDQAQVDGALVLSFLDKSPDFDLAKGSLNALDNTSTDGTHRHPHVKVLQRVFRLAPTFSNTKALLDMGLDSAGSVNALGHTSFLRAAKSAGVDSKSASAIFRKASHVHTAAGLLAGQLHGLSNALLPAAISAPLPPEKLKRLANEVPSLASLFRLPNMTTPADSKTILSPAAYLVDLYQFLDSRTVVDPTRPSAKALEVLFSRRPDLGDLDLNSGNTNTTLPYIDLVCELLEDIVAPNGLSSATYSGALAKGAVPAALLTVLADELHLPFTKKARVLGPDRNNCFTVRDIDAVVKLKKTSSGAQVWNVFILRQTYLDSESLAASPAYVNAVAYNRLATSVYLPSLPFNLNLQEGRAYLRQLGVPRVNLLTTFLSSGGPTDFAAALERLGLNSKDGDLITKADVSGQDKYWNTRTSDPVANLTVVQRFLDSAQIQYTDLQNLIASVAWLNPPAPSPNPSDPLMPTGRIYIKHKDSTGSLLDKDLIQLDVVALDRIHRFLRLWRALTAVDLSWSMANLDRAIASTKIGDSDLTPVAISRITSISSIAEALSSEMPTTVNDILNMFDDLPVVSSDSAMTTYTTVFLNEPANGPVEPSFQLGSIAKTRLPGNTPSMMLERQITYLARCLRISVDDVRTLINRLADVNFTYSNVSAVYAKASLARRLGLGIQDLLTLQDFSGFDPLEQVENLPKFIDNVAFARSAGYTTADLLYILQHTPSTAVLLDLGEGTATSILASIQAKYAVTVLKYISPFDEDMSSAESQVKALDLLAQIPGITRDTLAQFALLMNGNLSQSDGQTLIRSSLGKTLGDTSDIEAAAAALSTSPTDETAKKKLVKIIDDDLSSYFSLVQRSLDLVEVLSGSLPIASDIATLLVEQVAALQPLLDASLADGPIDQAHFAAQYIAVRKLGRMLMVMSRFNLKVQDLKWLLAQAAPLGWPQLDNPPFDGVGSISLADWIEFSTVLDAIAKSKYPAVKNQQDLSNPFTLKGMFDLSISASSTLTDVQGYFANLTSIPLADVQALCTQFDFVLSSFTRFSNVVKLSEAEQMLRKANMGTDDLFKTITTDNFDTEVVLKLREALKNLYHASDWLGALKAIQDPLRIEKRDALLAFVIADNKPSISSAIELSERLLLDVQMGSETLTSRIIQAHQSVQLFTQRLLMGLEPSRVDAGDTGWEHWLEMSQYRLWEANKKVFIWTELFLDPDVRDDKSELFKEFESSLQQGALNDDNIERATATYLVGLDHIANLDVLTSFYDESRSTQHVFARTKGGNPADLYYRTVQFDAIWSPWQKVDGVTFTGNHLCAFFRNNRLTMAWPLFTTEQDPQQANTPPPVPTYDSINGSDAEAVASDPPNQRLRIQFAISERNPSTMKWSEKRVSDGAVYLPPRGYLPANVFPDDLQDQLTAWYCNIGEGPGDMLILSQTAVSERTQNSRAQNNSTIFAVFNITGCKALPEPFSGNPSDKKATLLPIRIYPAVQNSELLAERYNKRRTLTNNSASALAINQFIDGSQFAKIFSKTKGRFAVTQPLTLTSIDKTIIALQLYALSQRQSVALSYTSSAMLAVPFGEFLPYFYTDSSTRNYLVSPGYKSHNKDDSNIRTAVDIYQFFNRALDLAKRYADAFIKGKFATLKALRNTVNADSEYLSLKQEWLAVYYDAETKTRSPQVATVANFFHPLICSIRSTLFQDGVKGMMSRKTQLTLGKFDFKSSYTPTSVVQGKLPRDELDFSPSGPYSNYNWELFFHLPYWIANRLANDQQFQAARDWYHYIFNPQGDDMEDPDSGPGRATAPQKKYWITKPFYQTSVNEYTEQLLQEMLTGVSEHPDGMELEDRLQLWVQTWRSHPFSPFAVAKARPVTFQIAVVLKYIKLHLDWGDNLFRQLTRETITQATQLYMTAAKILGPRPQQVPKITETPPRTYNELGLIVDELGNALLDLENLIPDLTVLPHHGNELPAAPLQLLYFDIPTNEAMLEYWDLVEDRLFKIRHSQDINGTFISLALTAPPIDPAAIIKALASGATLGNILQGFSSPLPHYRFAVMVDRAVALTNDVIRLGNSLLSMLQSRDSEGLARLRGDLELQVLGQVRVVKDTAITETKNNIAAIDAAKSTAKLRSDHYNTLMKTFMDILELSAMTTNGNAAAMESQIQGAYKTATTWNYVPTLSIGVSGWGGSPSISASWGGSNMAAAEGSSAAVMQSQKSATMATAAWLQLMSTYSRRFDDWVFQKSLADSDGLQLDAQRVAAVTHQTMLEADLAAHDKSVDAATTANAYMRNKYTNQELYAWNVQRITEIFFQTYSLAFNLAKKAERCFGHELADYSSQASFINYGYWDSLHSGLTSGEHLMFDIRRLEAAYMDRNVRELELTKNISLAQLDAQALLSFRTTGSAMFAVPEALYDLDCPGHYLRRIKTLSLSVNCNVGPLTSVAARLTLASNRYRATTALPSTQGTTALQRYREQAGGADPRFVYNVGVSTTSVVTSTGTLDSGMLSLSLRDDRYLPFEGCGAVGVFVLELPKLQQFDYSSISDVILHVSYTARDGGSRLRQAVETAQLGLLAEVQDTIGKQGLRIGYRMRQQMRGEWHTLKVDGKTSLTFGDVHLPYFATSKGHAASIKGVTFFVKGDFSQEQGSSGVVLLVDGAEVTVVDPGDGTGLLRGSAEDGAIKLNQAFDFAFQDPTALATAEEILVLLWYTVKAL</sequence>
<evidence type="ECO:0000259" key="5">
    <source>
        <dbReference type="Pfam" id="PF20220"/>
    </source>
</evidence>
<evidence type="ECO:0008006" key="8">
    <source>
        <dbReference type="Google" id="ProtNLM"/>
    </source>
</evidence>
<dbReference type="Pfam" id="PF20220">
    <property type="entry name" value="ABC_toxin_N"/>
    <property type="match status" value="1"/>
</dbReference>
<feature type="domain" description="Neuraminidase-like" evidence="4">
    <location>
        <begin position="1483"/>
        <end position="1613"/>
    </location>
</feature>
<evidence type="ECO:0000313" key="6">
    <source>
        <dbReference type="EMBL" id="KAF1955547.1"/>
    </source>
</evidence>
<dbReference type="EMBL" id="ML976994">
    <property type="protein sequence ID" value="KAF1955547.1"/>
    <property type="molecule type" value="Genomic_DNA"/>
</dbReference>
<organism evidence="6 7">
    <name type="scientific">Byssothecium circinans</name>
    <dbReference type="NCBI Taxonomy" id="147558"/>
    <lineage>
        <taxon>Eukaryota</taxon>
        <taxon>Fungi</taxon>
        <taxon>Dikarya</taxon>
        <taxon>Ascomycota</taxon>
        <taxon>Pezizomycotina</taxon>
        <taxon>Dothideomycetes</taxon>
        <taxon>Pleosporomycetidae</taxon>
        <taxon>Pleosporales</taxon>
        <taxon>Massarineae</taxon>
        <taxon>Massarinaceae</taxon>
        <taxon>Byssothecium</taxon>
    </lineage>
</organism>
<keyword evidence="7" id="KW-1185">Reference proteome</keyword>
<evidence type="ECO:0000259" key="3">
    <source>
        <dbReference type="Pfam" id="PF18276"/>
    </source>
</evidence>
<feature type="compositionally biased region" description="Polar residues" evidence="2">
    <location>
        <begin position="112"/>
        <end position="129"/>
    </location>
</feature>
<gene>
    <name evidence="6" type="ORF">CC80DRAFT_594282</name>
</gene>
<keyword evidence="1" id="KW-0843">Virulence</keyword>
<feature type="region of interest" description="Disordered" evidence="2">
    <location>
        <begin position="1552"/>
        <end position="1582"/>
    </location>
</feature>